<reference evidence="4" key="1">
    <citation type="submission" date="2020-10" db="EMBL/GenBank/DDBJ databases">
        <title>Dehalococcoides mccartyi of a TCE/Cr reducing biochatode.</title>
        <authorList>
            <person name="Matturro B."/>
        </authorList>
    </citation>
    <scope>NUCLEOTIDE SEQUENCE</scope>
    <source>
        <strain evidence="4">Bin4</strain>
    </source>
</reference>
<evidence type="ECO:0000256" key="2">
    <source>
        <dbReference type="ARBA" id="ARBA00022840"/>
    </source>
</evidence>
<evidence type="ECO:0000256" key="1">
    <source>
        <dbReference type="ARBA" id="ARBA00022741"/>
    </source>
</evidence>
<sequence>MNITIYYGPKKGFLKILPEEYKTLSEFIIQYDSKKRQHSFKDPNNEDIDDDEIKKTNIPCLVADSESYSGITESAVQSFVNLLVEYEIDDFYLQNPPIQISNQLKQSFPDNIQYEKFKYNKIGGDEFLKFHDEFEGRIIGQKKVKKNILSSLYHFIKKNHDKKPIILMFYGASGIGKTETAKFISEVLNGELFRKQFSMFQNEKFGQYLFGGKHAQSSFAKDLLDRESNVILMDEFDKAPSIFHEAFYQLFDDGIFEDKNYKVELYNTIIICTSNYQNENEIRKNIGDPLFFRFSKFIKFENLNIISIKKIIKNNLNNSYEKLSVEEKKKVDYDEILKVMLGNAYKLSNARQISNIINECIDEMLVESFILENRD</sequence>
<dbReference type="EMBL" id="JADIIN010000005">
    <property type="protein sequence ID" value="MBF4467866.1"/>
    <property type="molecule type" value="Genomic_DNA"/>
</dbReference>
<evidence type="ECO:0000313" key="4">
    <source>
        <dbReference type="EMBL" id="MBF4467866.1"/>
    </source>
</evidence>
<dbReference type="GO" id="GO:0016887">
    <property type="term" value="F:ATP hydrolysis activity"/>
    <property type="evidence" value="ECO:0007669"/>
    <property type="project" value="InterPro"/>
</dbReference>
<keyword evidence="1" id="KW-0547">Nucleotide-binding</keyword>
<dbReference type="Pfam" id="PF07724">
    <property type="entry name" value="AAA_2"/>
    <property type="match status" value="1"/>
</dbReference>
<dbReference type="PRINTS" id="PR00300">
    <property type="entry name" value="CLPPROTEASEA"/>
</dbReference>
<keyword evidence="2" id="KW-0067">ATP-binding</keyword>
<organism evidence="4 5">
    <name type="scientific">Methanobrevibacter arboriphilus</name>
    <dbReference type="NCBI Taxonomy" id="39441"/>
    <lineage>
        <taxon>Archaea</taxon>
        <taxon>Methanobacteriati</taxon>
        <taxon>Methanobacteriota</taxon>
        <taxon>Methanomada group</taxon>
        <taxon>Methanobacteria</taxon>
        <taxon>Methanobacteriales</taxon>
        <taxon>Methanobacteriaceae</taxon>
        <taxon>Methanobrevibacter</taxon>
    </lineage>
</organism>
<gene>
    <name evidence="4" type="ORF">ISP01_00530</name>
</gene>
<protein>
    <submittedName>
        <fullName evidence="4">AAA family ATPase</fullName>
    </submittedName>
</protein>
<dbReference type="GO" id="GO:0005737">
    <property type="term" value="C:cytoplasm"/>
    <property type="evidence" value="ECO:0007669"/>
    <property type="project" value="TreeGrafter"/>
</dbReference>
<dbReference type="GO" id="GO:0034605">
    <property type="term" value="P:cellular response to heat"/>
    <property type="evidence" value="ECO:0007669"/>
    <property type="project" value="TreeGrafter"/>
</dbReference>
<dbReference type="InterPro" id="IPR003593">
    <property type="entry name" value="AAA+_ATPase"/>
</dbReference>
<dbReference type="InterPro" id="IPR027417">
    <property type="entry name" value="P-loop_NTPase"/>
</dbReference>
<dbReference type="PANTHER" id="PTHR11638:SF18">
    <property type="entry name" value="HEAT SHOCK PROTEIN 104"/>
    <property type="match status" value="1"/>
</dbReference>
<proteinExistence type="predicted"/>
<dbReference type="Gene3D" id="3.40.50.300">
    <property type="entry name" value="P-loop containing nucleotide triphosphate hydrolases"/>
    <property type="match status" value="1"/>
</dbReference>
<dbReference type="SMART" id="SM00382">
    <property type="entry name" value="AAA"/>
    <property type="match status" value="1"/>
</dbReference>
<name>A0A843AFJ9_METAZ</name>
<dbReference type="InterPro" id="IPR003959">
    <property type="entry name" value="ATPase_AAA_core"/>
</dbReference>
<accession>A0A843AFJ9</accession>
<dbReference type="InterPro" id="IPR001270">
    <property type="entry name" value="ClpA/B"/>
</dbReference>
<dbReference type="AlphaFoldDB" id="A0A843AFJ9"/>
<dbReference type="RefSeq" id="WP_278521526.1">
    <property type="nucleotide sequence ID" value="NZ_JADIIN010000005.1"/>
</dbReference>
<dbReference type="Proteomes" id="UP000658733">
    <property type="component" value="Unassembled WGS sequence"/>
</dbReference>
<comment type="caution">
    <text evidence="4">The sequence shown here is derived from an EMBL/GenBank/DDBJ whole genome shotgun (WGS) entry which is preliminary data.</text>
</comment>
<dbReference type="SUPFAM" id="SSF52540">
    <property type="entry name" value="P-loop containing nucleoside triphosphate hydrolases"/>
    <property type="match status" value="1"/>
</dbReference>
<dbReference type="PANTHER" id="PTHR11638">
    <property type="entry name" value="ATP-DEPENDENT CLP PROTEASE"/>
    <property type="match status" value="1"/>
</dbReference>
<evidence type="ECO:0000313" key="5">
    <source>
        <dbReference type="Proteomes" id="UP000658733"/>
    </source>
</evidence>
<dbReference type="GO" id="GO:0005524">
    <property type="term" value="F:ATP binding"/>
    <property type="evidence" value="ECO:0007669"/>
    <property type="project" value="UniProtKB-KW"/>
</dbReference>
<feature type="domain" description="AAA+ ATPase" evidence="3">
    <location>
        <begin position="163"/>
        <end position="304"/>
    </location>
</feature>
<dbReference type="InterPro" id="IPR050130">
    <property type="entry name" value="ClpA_ClpB"/>
</dbReference>
<evidence type="ECO:0000259" key="3">
    <source>
        <dbReference type="SMART" id="SM00382"/>
    </source>
</evidence>